<dbReference type="Proteomes" id="UP001519418">
    <property type="component" value="Unassembled WGS sequence"/>
</dbReference>
<dbReference type="InterPro" id="IPR001387">
    <property type="entry name" value="Cro/C1-type_HTH"/>
</dbReference>
<dbReference type="EMBL" id="JAAMFI010000001">
    <property type="protein sequence ID" value="MBS9335027.1"/>
    <property type="molecule type" value="Genomic_DNA"/>
</dbReference>
<evidence type="ECO:0000313" key="2">
    <source>
        <dbReference type="EMBL" id="MBS9335027.1"/>
    </source>
</evidence>
<evidence type="ECO:0000259" key="1">
    <source>
        <dbReference type="PROSITE" id="PS50943"/>
    </source>
</evidence>
<organism evidence="2 3">
    <name type="scientific">Fructobacillus papyriferae</name>
    <dbReference type="NCBI Taxonomy" id="2713171"/>
    <lineage>
        <taxon>Bacteria</taxon>
        <taxon>Bacillati</taxon>
        <taxon>Bacillota</taxon>
        <taxon>Bacilli</taxon>
        <taxon>Lactobacillales</taxon>
        <taxon>Lactobacillaceae</taxon>
        <taxon>Fructobacillus</taxon>
    </lineage>
</organism>
<accession>A0ABS5QQB6</accession>
<dbReference type="CDD" id="cd00093">
    <property type="entry name" value="HTH_XRE"/>
    <property type="match status" value="1"/>
</dbReference>
<protein>
    <submittedName>
        <fullName evidence="2">Helix-turn-helix transcriptional regulator</fullName>
    </submittedName>
</protein>
<keyword evidence="3" id="KW-1185">Reference proteome</keyword>
<feature type="domain" description="HTH cro/C1-type" evidence="1">
    <location>
        <begin position="19"/>
        <end position="60"/>
    </location>
</feature>
<comment type="caution">
    <text evidence="2">The sequence shown here is derived from an EMBL/GenBank/DDBJ whole genome shotgun (WGS) entry which is preliminary data.</text>
</comment>
<dbReference type="SMART" id="SM00530">
    <property type="entry name" value="HTH_XRE"/>
    <property type="match status" value="1"/>
</dbReference>
<proteinExistence type="predicted"/>
<gene>
    <name evidence="2" type="ORF">G6R27_03095</name>
</gene>
<dbReference type="PROSITE" id="PS50943">
    <property type="entry name" value="HTH_CROC1"/>
    <property type="match status" value="1"/>
</dbReference>
<evidence type="ECO:0000313" key="3">
    <source>
        <dbReference type="Proteomes" id="UP001519418"/>
    </source>
</evidence>
<dbReference type="Pfam" id="PF01381">
    <property type="entry name" value="HTH_3"/>
    <property type="match status" value="1"/>
</dbReference>
<dbReference type="RefSeq" id="WP_213819610.1">
    <property type="nucleotide sequence ID" value="NZ_JAAMFI010000001.1"/>
</dbReference>
<name>A0ABS5QQB6_9LACO</name>
<dbReference type="Gene3D" id="1.10.260.40">
    <property type="entry name" value="lambda repressor-like DNA-binding domains"/>
    <property type="match status" value="1"/>
</dbReference>
<dbReference type="SUPFAM" id="SSF47413">
    <property type="entry name" value="lambda repressor-like DNA-binding domains"/>
    <property type="match status" value="1"/>
</dbReference>
<sequence length="61" mass="7189">MWEKIEEQLNKKNKTGYWLAKQTGIPVQTIYSIKRDRDMQPSFEKMVAIADALEVSLDVFR</sequence>
<reference evidence="2 3" key="1">
    <citation type="submission" date="2020-02" db="EMBL/GenBank/DDBJ databases">
        <title>Fructobacillus sp. isolated from paper mulberry of Taiwan.</title>
        <authorList>
            <person name="Lin S.-T."/>
        </authorList>
    </citation>
    <scope>NUCLEOTIDE SEQUENCE [LARGE SCALE GENOMIC DNA]</scope>
    <source>
        <strain evidence="2 3">M1-10</strain>
    </source>
</reference>
<dbReference type="InterPro" id="IPR010982">
    <property type="entry name" value="Lambda_DNA-bd_dom_sf"/>
</dbReference>